<gene>
    <name evidence="1" type="ORF">KIN20_008191</name>
</gene>
<keyword evidence="2" id="KW-1185">Reference proteome</keyword>
<dbReference type="AlphaFoldDB" id="A0AAD5QHB1"/>
<organism evidence="1 2">
    <name type="scientific">Parelaphostrongylus tenuis</name>
    <name type="common">Meningeal worm</name>
    <dbReference type="NCBI Taxonomy" id="148309"/>
    <lineage>
        <taxon>Eukaryota</taxon>
        <taxon>Metazoa</taxon>
        <taxon>Ecdysozoa</taxon>
        <taxon>Nematoda</taxon>
        <taxon>Chromadorea</taxon>
        <taxon>Rhabditida</taxon>
        <taxon>Rhabditina</taxon>
        <taxon>Rhabditomorpha</taxon>
        <taxon>Strongyloidea</taxon>
        <taxon>Metastrongylidae</taxon>
        <taxon>Parelaphostrongylus</taxon>
    </lineage>
</organism>
<evidence type="ECO:0000313" key="1">
    <source>
        <dbReference type="EMBL" id="KAJ1352003.1"/>
    </source>
</evidence>
<comment type="caution">
    <text evidence="1">The sequence shown here is derived from an EMBL/GenBank/DDBJ whole genome shotgun (WGS) entry which is preliminary data.</text>
</comment>
<dbReference type="EMBL" id="JAHQIW010001287">
    <property type="protein sequence ID" value="KAJ1352003.1"/>
    <property type="molecule type" value="Genomic_DNA"/>
</dbReference>
<name>A0AAD5QHB1_PARTN</name>
<evidence type="ECO:0000313" key="2">
    <source>
        <dbReference type="Proteomes" id="UP001196413"/>
    </source>
</evidence>
<reference evidence="1" key="1">
    <citation type="submission" date="2021-06" db="EMBL/GenBank/DDBJ databases">
        <title>Parelaphostrongylus tenuis whole genome reference sequence.</title>
        <authorList>
            <person name="Garwood T.J."/>
            <person name="Larsen P.A."/>
            <person name="Fountain-Jones N.M."/>
            <person name="Garbe J.R."/>
            <person name="Macchietto M.G."/>
            <person name="Kania S.A."/>
            <person name="Gerhold R.W."/>
            <person name="Richards J.E."/>
            <person name="Wolf T.M."/>
        </authorList>
    </citation>
    <scope>NUCLEOTIDE SEQUENCE</scope>
    <source>
        <strain evidence="1">MNPRO001-30</strain>
        <tissue evidence="1">Meninges</tissue>
    </source>
</reference>
<accession>A0AAD5QHB1</accession>
<sequence length="78" mass="8410">MALSSPPDEKSRIGQPAGRSVARIGSACRIGLSVFQLSAGDTLLAGAPLVRRIGQSRSFVRHRHGYRCCKRCTIATQQ</sequence>
<dbReference type="Proteomes" id="UP001196413">
    <property type="component" value="Unassembled WGS sequence"/>
</dbReference>
<protein>
    <submittedName>
        <fullName evidence="1">Uncharacterized protein</fullName>
    </submittedName>
</protein>
<proteinExistence type="predicted"/>